<evidence type="ECO:0000313" key="3">
    <source>
        <dbReference type="Proteomes" id="UP001642409"/>
    </source>
</evidence>
<organism evidence="1">
    <name type="scientific">Hexamita inflata</name>
    <dbReference type="NCBI Taxonomy" id="28002"/>
    <lineage>
        <taxon>Eukaryota</taxon>
        <taxon>Metamonada</taxon>
        <taxon>Diplomonadida</taxon>
        <taxon>Hexamitidae</taxon>
        <taxon>Hexamitinae</taxon>
        <taxon>Hexamita</taxon>
    </lineage>
</organism>
<reference evidence="2 3" key="2">
    <citation type="submission" date="2024-07" db="EMBL/GenBank/DDBJ databases">
        <authorList>
            <person name="Akdeniz Z."/>
        </authorList>
    </citation>
    <scope>NUCLEOTIDE SEQUENCE [LARGE SCALE GENOMIC DNA]</scope>
</reference>
<gene>
    <name evidence="1" type="ORF">HINF_LOCUS30422</name>
    <name evidence="2" type="ORF">HINF_LOCUS60270</name>
</gene>
<protein>
    <submittedName>
        <fullName evidence="2">Hypothetical_protein</fullName>
    </submittedName>
</protein>
<sequence>MSTSSHAIHSLRTQCTVGDSGNTIALCISYTQPESGKAIFLPHQVTFFNRKATITFRISRAGFTQRDDIWTQNVRIRHVTDSVYRSLLNQADVNVHQFRANSEKRRVAYSMLTQSQ</sequence>
<name>A0AA86U9M9_9EUKA</name>
<comment type="caution">
    <text evidence="1">The sequence shown here is derived from an EMBL/GenBank/DDBJ whole genome shotgun (WGS) entry which is preliminary data.</text>
</comment>
<dbReference type="EMBL" id="CATOUU010000706">
    <property type="protein sequence ID" value="CAI9942777.1"/>
    <property type="molecule type" value="Genomic_DNA"/>
</dbReference>
<reference evidence="1" key="1">
    <citation type="submission" date="2023-06" db="EMBL/GenBank/DDBJ databases">
        <authorList>
            <person name="Kurt Z."/>
        </authorList>
    </citation>
    <scope>NUCLEOTIDE SEQUENCE</scope>
</reference>
<dbReference type="Proteomes" id="UP001642409">
    <property type="component" value="Unassembled WGS sequence"/>
</dbReference>
<evidence type="ECO:0000313" key="1">
    <source>
        <dbReference type="EMBL" id="CAI9942777.1"/>
    </source>
</evidence>
<keyword evidence="3" id="KW-1185">Reference proteome</keyword>
<accession>A0AA86U9M9</accession>
<dbReference type="AlphaFoldDB" id="A0AA86U9M9"/>
<proteinExistence type="predicted"/>
<dbReference type="EMBL" id="CAXDID020000351">
    <property type="protein sequence ID" value="CAL6081283.1"/>
    <property type="molecule type" value="Genomic_DNA"/>
</dbReference>
<evidence type="ECO:0000313" key="2">
    <source>
        <dbReference type="EMBL" id="CAL6081283.1"/>
    </source>
</evidence>